<dbReference type="SUPFAM" id="SSF50249">
    <property type="entry name" value="Nucleic acid-binding proteins"/>
    <property type="match status" value="1"/>
</dbReference>
<name>A0A934K119_9BACT</name>
<dbReference type="Gene3D" id="2.40.50.140">
    <property type="entry name" value="Nucleic acid-binding proteins"/>
    <property type="match status" value="1"/>
</dbReference>
<proteinExistence type="predicted"/>
<reference evidence="3" key="1">
    <citation type="submission" date="2020-10" db="EMBL/GenBank/DDBJ databases">
        <title>Ca. Dormibacterota MAGs.</title>
        <authorList>
            <person name="Montgomery K."/>
        </authorList>
    </citation>
    <scope>NUCLEOTIDE SEQUENCE [LARGE SCALE GENOMIC DNA]</scope>
    <source>
        <strain evidence="3">SC8812_S17_10</strain>
    </source>
</reference>
<dbReference type="InterPro" id="IPR012340">
    <property type="entry name" value="NA-bd_OB-fold"/>
</dbReference>
<dbReference type="RefSeq" id="WP_338203132.1">
    <property type="nucleotide sequence ID" value="NZ_JAEKNR010000159.1"/>
</dbReference>
<evidence type="ECO:0000256" key="1">
    <source>
        <dbReference type="ARBA" id="ARBA00023125"/>
    </source>
</evidence>
<dbReference type="AlphaFoldDB" id="A0A934K119"/>
<dbReference type="PROSITE" id="PS50935">
    <property type="entry name" value="SSB"/>
    <property type="match status" value="1"/>
</dbReference>
<dbReference type="InterPro" id="IPR000424">
    <property type="entry name" value="Primosome_PriB/ssb"/>
</dbReference>
<sequence length="100" mass="10829">MTTANGDVNRWELTGRMARDAEVQESNGRKRLRLRVAVHESGPDGTTHFFTVVYFGAGEEQAAGLTKGRVVRLAGRVSAWKDQAGKERMGLVAIEVAASA</sequence>
<comment type="caution">
    <text evidence="3">The sequence shown here is derived from an EMBL/GenBank/DDBJ whole genome shotgun (WGS) entry which is preliminary data.</text>
</comment>
<dbReference type="Pfam" id="PF00436">
    <property type="entry name" value="SSB"/>
    <property type="match status" value="1"/>
</dbReference>
<evidence type="ECO:0000256" key="2">
    <source>
        <dbReference type="PROSITE-ProRule" id="PRU00252"/>
    </source>
</evidence>
<dbReference type="Proteomes" id="UP000612893">
    <property type="component" value="Unassembled WGS sequence"/>
</dbReference>
<dbReference type="EMBL" id="JAEKNR010000159">
    <property type="protein sequence ID" value="MBJ7599591.1"/>
    <property type="molecule type" value="Genomic_DNA"/>
</dbReference>
<keyword evidence="1 2" id="KW-0238">DNA-binding</keyword>
<protein>
    <submittedName>
        <fullName evidence="3">Single-stranded DNA-binding protein</fullName>
    </submittedName>
</protein>
<dbReference type="GO" id="GO:0003697">
    <property type="term" value="F:single-stranded DNA binding"/>
    <property type="evidence" value="ECO:0007669"/>
    <property type="project" value="InterPro"/>
</dbReference>
<organism evidence="3 4">
    <name type="scientific">Candidatus Nephthysia bennettiae</name>
    <dbReference type="NCBI Taxonomy" id="3127016"/>
    <lineage>
        <taxon>Bacteria</taxon>
        <taxon>Bacillati</taxon>
        <taxon>Candidatus Dormiibacterota</taxon>
        <taxon>Candidatus Dormibacteria</taxon>
        <taxon>Candidatus Dormibacterales</taxon>
        <taxon>Candidatus Dormibacteraceae</taxon>
        <taxon>Candidatus Nephthysia</taxon>
    </lineage>
</organism>
<keyword evidence="4" id="KW-1185">Reference proteome</keyword>
<gene>
    <name evidence="3" type="ORF">JF922_16125</name>
</gene>
<evidence type="ECO:0000313" key="4">
    <source>
        <dbReference type="Proteomes" id="UP000612893"/>
    </source>
</evidence>
<accession>A0A934K119</accession>
<evidence type="ECO:0000313" key="3">
    <source>
        <dbReference type="EMBL" id="MBJ7599591.1"/>
    </source>
</evidence>